<comment type="caution">
    <text evidence="2">The sequence shown here is derived from an EMBL/GenBank/DDBJ whole genome shotgun (WGS) entry which is preliminary data.</text>
</comment>
<sequence>MRPSAILRMYSARLTLFTKTECGLCDTAKARLAQVQKRRTVEYNEIDIMNKDNQKWFNMYAFDVPVLHVSRVMHTYSKPDIISEEKKLMHRFTEEEVEALIDDAEQQVQAG</sequence>
<keyword evidence="1" id="KW-0813">Transport</keyword>
<organism evidence="2 3">
    <name type="scientific">Knufia fluminis</name>
    <dbReference type="NCBI Taxonomy" id="191047"/>
    <lineage>
        <taxon>Eukaryota</taxon>
        <taxon>Fungi</taxon>
        <taxon>Dikarya</taxon>
        <taxon>Ascomycota</taxon>
        <taxon>Pezizomycotina</taxon>
        <taxon>Eurotiomycetes</taxon>
        <taxon>Chaetothyriomycetidae</taxon>
        <taxon>Chaetothyriales</taxon>
        <taxon>Trichomeriaceae</taxon>
        <taxon>Knufia</taxon>
    </lineage>
</organism>
<dbReference type="PANTHER" id="PTHR33558">
    <property type="entry name" value="GLUTAREDOXIN-LIKE PROTEIN C5ORF63 HOMOLOG"/>
    <property type="match status" value="1"/>
</dbReference>
<comment type="similarity">
    <text evidence="1">Belongs to the glutaredoxin family.</text>
</comment>
<reference evidence="2 3" key="1">
    <citation type="submission" date="2022-12" db="EMBL/GenBank/DDBJ databases">
        <title>Genomic features and morphological characterization of a novel Knufia sp. strain isolated from spacecraft assembly facility.</title>
        <authorList>
            <person name="Teixeira M."/>
            <person name="Chander A.M."/>
            <person name="Stajich J.E."/>
            <person name="Venkateswaran K."/>
        </authorList>
    </citation>
    <scope>NUCLEOTIDE SEQUENCE [LARGE SCALE GENOMIC DNA]</scope>
    <source>
        <strain evidence="2 3">FJI-L2-BK-P2</strain>
    </source>
</reference>
<evidence type="ECO:0000313" key="2">
    <source>
        <dbReference type="EMBL" id="KAK5955955.1"/>
    </source>
</evidence>
<dbReference type="Gene3D" id="3.40.30.10">
    <property type="entry name" value="Glutaredoxin"/>
    <property type="match status" value="1"/>
</dbReference>
<dbReference type="AlphaFoldDB" id="A0AAN8IAS4"/>
<evidence type="ECO:0000313" key="3">
    <source>
        <dbReference type="Proteomes" id="UP001316803"/>
    </source>
</evidence>
<dbReference type="Proteomes" id="UP001316803">
    <property type="component" value="Unassembled WGS sequence"/>
</dbReference>
<name>A0AAN8IAS4_9EURO</name>
<proteinExistence type="inferred from homology"/>
<keyword evidence="1" id="KW-0249">Electron transport</keyword>
<dbReference type="EMBL" id="JAKLMC020000005">
    <property type="protein sequence ID" value="KAK5955955.1"/>
    <property type="molecule type" value="Genomic_DNA"/>
</dbReference>
<protein>
    <recommendedName>
        <fullName evidence="1">Glutaredoxin-like protein</fullName>
    </recommendedName>
</protein>
<accession>A0AAN8IAS4</accession>
<dbReference type="Pfam" id="PF05768">
    <property type="entry name" value="Glrx-like"/>
    <property type="match status" value="1"/>
</dbReference>
<evidence type="ECO:0000256" key="1">
    <source>
        <dbReference type="RuleBase" id="RU363082"/>
    </source>
</evidence>
<keyword evidence="3" id="KW-1185">Reference proteome</keyword>
<dbReference type="InterPro" id="IPR008554">
    <property type="entry name" value="Glutaredoxin-like"/>
</dbReference>
<dbReference type="InterPro" id="IPR036249">
    <property type="entry name" value="Thioredoxin-like_sf"/>
</dbReference>
<dbReference type="InterPro" id="IPR052565">
    <property type="entry name" value="Glutaredoxin-like_YDR286C"/>
</dbReference>
<gene>
    <name evidence="2" type="ORF">OHC33_002528</name>
</gene>
<dbReference type="SUPFAM" id="SSF52833">
    <property type="entry name" value="Thioredoxin-like"/>
    <property type="match status" value="1"/>
</dbReference>
<dbReference type="PANTHER" id="PTHR33558:SF1">
    <property type="entry name" value="GLUTAREDOXIN-LIKE PROTEIN C5ORF63 HOMOLOG"/>
    <property type="match status" value="1"/>
</dbReference>